<name>A0A9D7IC90_9RHOO</name>
<dbReference type="PANTHER" id="PTHR42978">
    <property type="entry name" value="QUORUM-QUENCHING LACTONASE YTNP-RELATED-RELATED"/>
    <property type="match status" value="1"/>
</dbReference>
<dbReference type="CDD" id="cd07720">
    <property type="entry name" value="OPHC2-like_MBL-fold"/>
    <property type="match status" value="1"/>
</dbReference>
<dbReference type="InterPro" id="IPR001279">
    <property type="entry name" value="Metallo-B-lactamas"/>
</dbReference>
<keyword evidence="5" id="KW-0732">Signal</keyword>
<dbReference type="Gene3D" id="3.60.15.10">
    <property type="entry name" value="Ribonuclease Z/Hydroxyacylglutathione hydrolase-like"/>
    <property type="match status" value="1"/>
</dbReference>
<dbReference type="SUPFAM" id="SSF56281">
    <property type="entry name" value="Metallo-hydrolase/oxidoreductase"/>
    <property type="match status" value="1"/>
</dbReference>
<sequence length="337" mass="36124">MIDFSEGVLPVTKLYRHILALAGAALMGLAPLAQAEAPQVQTQVPGYYRTQLGQFEITALYDGEIELDTKLLRNTSANELQALLSRLFVGNPKMQTAVNAYLINTGNHLVLVDTGAARLFGPSLGYVLQNMKASGYEPAQVDTVIITHLHGDHVGGLNGASGQPLFPKARILVAQADNDFWLSQKIADGAPAEVQPFFKMARDSAAPYLASGQWHTFSEGSVLLPGIQAVKASGHTPGHTAFAIESEGQKLLIWGDLVHAHAVQFARPGVSIEFDIDQKQAIATRRSLAMKAMAASKSLVAGMHLPFPGIGHVRADGKGSYSWVPIEFAPMPQVAKQ</sequence>
<comment type="similarity">
    <text evidence="1">Belongs to the metallo-beta-lactamase superfamily.</text>
</comment>
<keyword evidence="3" id="KW-0378">Hydrolase</keyword>
<dbReference type="PANTHER" id="PTHR42978:SF6">
    <property type="entry name" value="QUORUM-QUENCHING LACTONASE YTNP-RELATED"/>
    <property type="match status" value="1"/>
</dbReference>
<dbReference type="GO" id="GO:0046872">
    <property type="term" value="F:metal ion binding"/>
    <property type="evidence" value="ECO:0007669"/>
    <property type="project" value="UniProtKB-KW"/>
</dbReference>
<evidence type="ECO:0000256" key="1">
    <source>
        <dbReference type="ARBA" id="ARBA00007749"/>
    </source>
</evidence>
<evidence type="ECO:0000313" key="8">
    <source>
        <dbReference type="Proteomes" id="UP000886602"/>
    </source>
</evidence>
<evidence type="ECO:0000313" key="7">
    <source>
        <dbReference type="EMBL" id="MBK7422735.1"/>
    </source>
</evidence>
<feature type="signal peptide" evidence="5">
    <location>
        <begin position="1"/>
        <end position="35"/>
    </location>
</feature>
<keyword evidence="4" id="KW-0862">Zinc</keyword>
<gene>
    <name evidence="7" type="ORF">IPJ48_06365</name>
</gene>
<evidence type="ECO:0000256" key="4">
    <source>
        <dbReference type="ARBA" id="ARBA00022833"/>
    </source>
</evidence>
<comment type="caution">
    <text evidence="7">The sequence shown here is derived from an EMBL/GenBank/DDBJ whole genome shotgun (WGS) entry which is preliminary data.</text>
</comment>
<evidence type="ECO:0000256" key="5">
    <source>
        <dbReference type="SAM" id="SignalP"/>
    </source>
</evidence>
<proteinExistence type="inferred from homology"/>
<evidence type="ECO:0000256" key="3">
    <source>
        <dbReference type="ARBA" id="ARBA00022801"/>
    </source>
</evidence>
<dbReference type="SMART" id="SM00849">
    <property type="entry name" value="Lactamase_B"/>
    <property type="match status" value="1"/>
</dbReference>
<reference evidence="7" key="1">
    <citation type="submission" date="2020-10" db="EMBL/GenBank/DDBJ databases">
        <title>Connecting structure to function with the recovery of over 1000 high-quality activated sludge metagenome-assembled genomes encoding full-length rRNA genes using long-read sequencing.</title>
        <authorList>
            <person name="Singleton C.M."/>
            <person name="Petriglieri F."/>
            <person name="Kristensen J.M."/>
            <person name="Kirkegaard R.H."/>
            <person name="Michaelsen T.Y."/>
            <person name="Andersen M.H."/>
            <person name="Karst S.M."/>
            <person name="Dueholm M.S."/>
            <person name="Nielsen P.H."/>
            <person name="Albertsen M."/>
        </authorList>
    </citation>
    <scope>NUCLEOTIDE SEQUENCE</scope>
    <source>
        <strain evidence="7">EsbW_18-Q3-R4-48_MAXAC.044</strain>
    </source>
</reference>
<dbReference type="AlphaFoldDB" id="A0A9D7IC90"/>
<dbReference type="InterPro" id="IPR051013">
    <property type="entry name" value="MBL_superfamily_lactonases"/>
</dbReference>
<organism evidence="7 8">
    <name type="scientific">Candidatus Propionivibrio dominans</name>
    <dbReference type="NCBI Taxonomy" id="2954373"/>
    <lineage>
        <taxon>Bacteria</taxon>
        <taxon>Pseudomonadati</taxon>
        <taxon>Pseudomonadota</taxon>
        <taxon>Betaproteobacteria</taxon>
        <taxon>Rhodocyclales</taxon>
        <taxon>Rhodocyclaceae</taxon>
        <taxon>Propionivibrio</taxon>
    </lineage>
</organism>
<dbReference type="Pfam" id="PF00753">
    <property type="entry name" value="Lactamase_B"/>
    <property type="match status" value="1"/>
</dbReference>
<dbReference type="GO" id="GO:0016787">
    <property type="term" value="F:hydrolase activity"/>
    <property type="evidence" value="ECO:0007669"/>
    <property type="project" value="UniProtKB-KW"/>
</dbReference>
<dbReference type="InterPro" id="IPR036866">
    <property type="entry name" value="RibonucZ/Hydroxyglut_hydro"/>
</dbReference>
<dbReference type="Proteomes" id="UP000886602">
    <property type="component" value="Unassembled WGS sequence"/>
</dbReference>
<feature type="domain" description="Metallo-beta-lactamase" evidence="6">
    <location>
        <begin position="97"/>
        <end position="303"/>
    </location>
</feature>
<keyword evidence="2" id="KW-0479">Metal-binding</keyword>
<accession>A0A9D7IC90</accession>
<evidence type="ECO:0000259" key="6">
    <source>
        <dbReference type="SMART" id="SM00849"/>
    </source>
</evidence>
<dbReference type="EMBL" id="JADJNC010000009">
    <property type="protein sequence ID" value="MBK7422735.1"/>
    <property type="molecule type" value="Genomic_DNA"/>
</dbReference>
<feature type="chain" id="PRO_5039381010" evidence="5">
    <location>
        <begin position="36"/>
        <end position="337"/>
    </location>
</feature>
<protein>
    <submittedName>
        <fullName evidence="7">MBL fold metallo-hydrolase</fullName>
    </submittedName>
</protein>
<evidence type="ECO:0000256" key="2">
    <source>
        <dbReference type="ARBA" id="ARBA00022723"/>
    </source>
</evidence>